<feature type="transmembrane region" description="Helical" evidence="5">
    <location>
        <begin position="9"/>
        <end position="28"/>
    </location>
</feature>
<evidence type="ECO:0000259" key="6">
    <source>
        <dbReference type="PROSITE" id="PS50850"/>
    </source>
</evidence>
<feature type="transmembrane region" description="Helical" evidence="5">
    <location>
        <begin position="141"/>
        <end position="162"/>
    </location>
</feature>
<comment type="caution">
    <text evidence="7">The sequence shown here is derived from an EMBL/GenBank/DDBJ whole genome shotgun (WGS) entry which is preliminary data.</text>
</comment>
<evidence type="ECO:0000313" key="8">
    <source>
        <dbReference type="Proteomes" id="UP001501074"/>
    </source>
</evidence>
<feature type="transmembrane region" description="Helical" evidence="5">
    <location>
        <begin position="314"/>
        <end position="341"/>
    </location>
</feature>
<dbReference type="RefSeq" id="WP_231485723.1">
    <property type="nucleotide sequence ID" value="NZ_BAAAZO010000012.1"/>
</dbReference>
<accession>A0ABP7AK08</accession>
<dbReference type="SUPFAM" id="SSF103473">
    <property type="entry name" value="MFS general substrate transporter"/>
    <property type="match status" value="1"/>
</dbReference>
<reference evidence="8" key="1">
    <citation type="journal article" date="2019" name="Int. J. Syst. Evol. Microbiol.">
        <title>The Global Catalogue of Microorganisms (GCM) 10K type strain sequencing project: providing services to taxonomists for standard genome sequencing and annotation.</title>
        <authorList>
            <consortium name="The Broad Institute Genomics Platform"/>
            <consortium name="The Broad Institute Genome Sequencing Center for Infectious Disease"/>
            <person name="Wu L."/>
            <person name="Ma J."/>
        </authorList>
    </citation>
    <scope>NUCLEOTIDE SEQUENCE [LARGE SCALE GENOMIC DNA]</scope>
    <source>
        <strain evidence="8">JCM 16902</strain>
    </source>
</reference>
<feature type="domain" description="Major facilitator superfamily (MFS) profile" evidence="6">
    <location>
        <begin position="215"/>
        <end position="404"/>
    </location>
</feature>
<feature type="transmembrane region" description="Helical" evidence="5">
    <location>
        <begin position="220"/>
        <end position="241"/>
    </location>
</feature>
<evidence type="ECO:0000256" key="4">
    <source>
        <dbReference type="ARBA" id="ARBA00023136"/>
    </source>
</evidence>
<dbReference type="InterPro" id="IPR020846">
    <property type="entry name" value="MFS_dom"/>
</dbReference>
<dbReference type="Pfam" id="PF07690">
    <property type="entry name" value="MFS_1"/>
    <property type="match status" value="1"/>
</dbReference>
<dbReference type="Proteomes" id="UP001501074">
    <property type="component" value="Unassembled WGS sequence"/>
</dbReference>
<protein>
    <submittedName>
        <fullName evidence="7">MFS transporter</fullName>
    </submittedName>
</protein>
<evidence type="ECO:0000313" key="7">
    <source>
        <dbReference type="EMBL" id="GAA3634076.1"/>
    </source>
</evidence>
<keyword evidence="8" id="KW-1185">Reference proteome</keyword>
<proteinExistence type="predicted"/>
<evidence type="ECO:0000256" key="5">
    <source>
        <dbReference type="SAM" id="Phobius"/>
    </source>
</evidence>
<evidence type="ECO:0000256" key="1">
    <source>
        <dbReference type="ARBA" id="ARBA00004651"/>
    </source>
</evidence>
<evidence type="ECO:0000256" key="3">
    <source>
        <dbReference type="ARBA" id="ARBA00022989"/>
    </source>
</evidence>
<dbReference type="InterPro" id="IPR011701">
    <property type="entry name" value="MFS"/>
</dbReference>
<dbReference type="PANTHER" id="PTHR23528:SF1">
    <property type="entry name" value="MAJOR FACILITATOR SUPERFAMILY (MFS) PROFILE DOMAIN-CONTAINING PROTEIN"/>
    <property type="match status" value="1"/>
</dbReference>
<name>A0ABP7AK08_9ACTN</name>
<feature type="transmembrane region" description="Helical" evidence="5">
    <location>
        <begin position="48"/>
        <end position="69"/>
    </location>
</feature>
<feature type="transmembrane region" description="Helical" evidence="5">
    <location>
        <begin position="256"/>
        <end position="277"/>
    </location>
</feature>
<dbReference type="InterPro" id="IPR036259">
    <property type="entry name" value="MFS_trans_sf"/>
</dbReference>
<dbReference type="PROSITE" id="PS50850">
    <property type="entry name" value="MFS"/>
    <property type="match status" value="1"/>
</dbReference>
<feature type="transmembrane region" description="Helical" evidence="5">
    <location>
        <begin position="81"/>
        <end position="102"/>
    </location>
</feature>
<feature type="transmembrane region" description="Helical" evidence="5">
    <location>
        <begin position="286"/>
        <end position="308"/>
    </location>
</feature>
<dbReference type="Gene3D" id="1.20.1250.20">
    <property type="entry name" value="MFS general substrate transporter like domains"/>
    <property type="match status" value="2"/>
</dbReference>
<gene>
    <name evidence="7" type="ORF">GCM10022223_60480</name>
</gene>
<keyword evidence="2 5" id="KW-0812">Transmembrane</keyword>
<feature type="transmembrane region" description="Helical" evidence="5">
    <location>
        <begin position="168"/>
        <end position="186"/>
    </location>
</feature>
<comment type="subcellular location">
    <subcellularLocation>
        <location evidence="1">Cell membrane</location>
        <topology evidence="1">Multi-pass membrane protein</topology>
    </subcellularLocation>
</comment>
<dbReference type="InterPro" id="IPR005829">
    <property type="entry name" value="Sugar_transporter_CS"/>
</dbReference>
<keyword evidence="3 5" id="KW-1133">Transmembrane helix</keyword>
<feature type="transmembrane region" description="Helical" evidence="5">
    <location>
        <begin position="108"/>
        <end position="129"/>
    </location>
</feature>
<keyword evidence="4 5" id="KW-0472">Membrane</keyword>
<organism evidence="7 8">
    <name type="scientific">Kineosporia mesophila</name>
    <dbReference type="NCBI Taxonomy" id="566012"/>
    <lineage>
        <taxon>Bacteria</taxon>
        <taxon>Bacillati</taxon>
        <taxon>Actinomycetota</taxon>
        <taxon>Actinomycetes</taxon>
        <taxon>Kineosporiales</taxon>
        <taxon>Kineosporiaceae</taxon>
        <taxon>Kineosporia</taxon>
    </lineage>
</organism>
<dbReference type="EMBL" id="BAAAZO010000012">
    <property type="protein sequence ID" value="GAA3634076.1"/>
    <property type="molecule type" value="Genomic_DNA"/>
</dbReference>
<dbReference type="PANTHER" id="PTHR23528">
    <property type="match status" value="1"/>
</dbReference>
<feature type="transmembrane region" description="Helical" evidence="5">
    <location>
        <begin position="353"/>
        <end position="375"/>
    </location>
</feature>
<feature type="transmembrane region" description="Helical" evidence="5">
    <location>
        <begin position="381"/>
        <end position="400"/>
    </location>
</feature>
<dbReference type="PROSITE" id="PS00216">
    <property type="entry name" value="SUGAR_TRANSPORT_1"/>
    <property type="match status" value="1"/>
</dbReference>
<sequence length="404" mass="41674">MSREVPRSWVAGLVLVSIGMWSGLFGPIQVLLAEQAQALAPGHKEAALSLVTGVGAAVSTVLNPIWGAFSDRTTLSRGRRLPWVLGGAAGGVVAMLLLSGAGSILEMTLAWALAQAALNAMLAAITATVPDQVPAGERGGVGGALAVAQTLGVVAGTGIAAAAGSTTAGYLALAGVLVVTTTPYALNPRDRAVGREERPPLALRDFWVSPRRHPDFAWAWITRFLMNLGNALLILYLLYYLKDAVGLSDDEADGTVFALTAAYGLCTVVTAFVSGYWSDRAGRRQVFVIWSGLITAAALLLFALAPTLGPTRPAVWVGAVVLGIGFGAYTAVDFALVTQVLPTADDRARDLGVINIATALPQVLAPVLAAGVLGLGLGYTGLYLLAALVSVLGSVLVVRIRSVV</sequence>
<evidence type="ECO:0000256" key="2">
    <source>
        <dbReference type="ARBA" id="ARBA00022692"/>
    </source>
</evidence>